<dbReference type="GO" id="GO:0005524">
    <property type="term" value="F:ATP binding"/>
    <property type="evidence" value="ECO:0007669"/>
    <property type="project" value="UniProtKB-UniRule"/>
</dbReference>
<dbReference type="EMBL" id="BHZC01000001">
    <property type="protein sequence ID" value="GCD38405.1"/>
    <property type="molecule type" value="Genomic_DNA"/>
</dbReference>
<feature type="domain" description="ATP-grasp" evidence="5">
    <location>
        <begin position="111"/>
        <end position="310"/>
    </location>
</feature>
<dbReference type="GO" id="GO:0016829">
    <property type="term" value="F:lyase activity"/>
    <property type="evidence" value="ECO:0007669"/>
    <property type="project" value="UniProtKB-KW"/>
</dbReference>
<reference evidence="6 7" key="1">
    <citation type="submission" date="2018-11" db="EMBL/GenBank/DDBJ databases">
        <title>Whole genome sequence of Streptomyces chrestomyceticus NBRC 13444(T).</title>
        <authorList>
            <person name="Komaki H."/>
            <person name="Tamura T."/>
        </authorList>
    </citation>
    <scope>NUCLEOTIDE SEQUENCE [LARGE SCALE GENOMIC DNA]</scope>
    <source>
        <strain evidence="6 7">NBRC 13444</strain>
    </source>
</reference>
<evidence type="ECO:0000313" key="7">
    <source>
        <dbReference type="Proteomes" id="UP000287830"/>
    </source>
</evidence>
<keyword evidence="1" id="KW-0436">Ligase</keyword>
<name>A0A7U9Q110_9ACTN</name>
<comment type="caution">
    <text evidence="6">The sequence shown here is derived from an EMBL/GenBank/DDBJ whole genome shotgun (WGS) entry which is preliminary data.</text>
</comment>
<dbReference type="NCBIfam" id="NF005543">
    <property type="entry name" value="PRK07206.1"/>
    <property type="match status" value="1"/>
</dbReference>
<accession>A0A7U9Q110</accession>
<organism evidence="6 7">
    <name type="scientific">Streptomyces chrestomyceticus JCM 4735</name>
    <dbReference type="NCBI Taxonomy" id="1306181"/>
    <lineage>
        <taxon>Bacteria</taxon>
        <taxon>Bacillati</taxon>
        <taxon>Actinomycetota</taxon>
        <taxon>Actinomycetes</taxon>
        <taxon>Kitasatosporales</taxon>
        <taxon>Streptomycetaceae</taxon>
        <taxon>Streptomyces</taxon>
    </lineage>
</organism>
<dbReference type="GO" id="GO:0046872">
    <property type="term" value="F:metal ion binding"/>
    <property type="evidence" value="ECO:0007669"/>
    <property type="project" value="InterPro"/>
</dbReference>
<dbReference type="Proteomes" id="UP000287830">
    <property type="component" value="Unassembled WGS sequence"/>
</dbReference>
<evidence type="ECO:0000256" key="2">
    <source>
        <dbReference type="ARBA" id="ARBA00022741"/>
    </source>
</evidence>
<dbReference type="InterPro" id="IPR011761">
    <property type="entry name" value="ATP-grasp"/>
</dbReference>
<evidence type="ECO:0000256" key="4">
    <source>
        <dbReference type="PROSITE-ProRule" id="PRU00409"/>
    </source>
</evidence>
<evidence type="ECO:0000313" key="6">
    <source>
        <dbReference type="EMBL" id="GCD38405.1"/>
    </source>
</evidence>
<evidence type="ECO:0000259" key="5">
    <source>
        <dbReference type="PROSITE" id="PS50975"/>
    </source>
</evidence>
<dbReference type="PANTHER" id="PTHR43585">
    <property type="entry name" value="FUMIPYRROLE BIOSYNTHESIS PROTEIN C"/>
    <property type="match status" value="1"/>
</dbReference>
<keyword evidence="2 4" id="KW-0547">Nucleotide-binding</keyword>
<dbReference type="PANTHER" id="PTHR43585:SF2">
    <property type="entry name" value="ATP-GRASP ENZYME FSQD"/>
    <property type="match status" value="1"/>
</dbReference>
<dbReference type="Pfam" id="PF13535">
    <property type="entry name" value="ATP-grasp_4"/>
    <property type="match status" value="1"/>
</dbReference>
<evidence type="ECO:0000256" key="1">
    <source>
        <dbReference type="ARBA" id="ARBA00022598"/>
    </source>
</evidence>
<gene>
    <name evidence="6" type="ORF">OEIGOIKO_06218</name>
</gene>
<dbReference type="GeneID" id="95624966"/>
<dbReference type="PROSITE" id="PS50975">
    <property type="entry name" value="ATP_GRASP"/>
    <property type="match status" value="1"/>
</dbReference>
<dbReference type="OrthoDB" id="24041at2"/>
<dbReference type="SUPFAM" id="SSF56059">
    <property type="entry name" value="Glutathione synthetase ATP-binding domain-like"/>
    <property type="match status" value="1"/>
</dbReference>
<sequence>MQCLIVDAYSTGRFLPAALAELGVKCVHVQSAPTLPYYLLRTFPQDAFTECLVHDGDLEALLDAVRPAAPAFVLPGNESGVDLADTLARRLGLPGNAPDERRVRRDKYDMAMAVRAHGLRAPDTLRTSRFDTALGWARAHGRWPLVVKPADSAGTDNVFFCADPVELCTSFGHILSSSNVQGNRNKTVVLQERLTGTEYFANTVSVDGRHHIAEIWRYHKRRGRSGAAIYDYEEPLTAHDPAAAALAPYLLGVLDALGVRWGPAHSEVMLTAEGPVLIETGARLAGSILPHVVSRCFGTNHVELTALAGSDPAAFAARTAVPAEPRTGLRYVSLISPFAGRLTSLDGFERLRELPSYADHHLGVRAGDFLSPTVDSATSPGVCYLLHEDERQIETDYRRLRALELQETGGLYEVVRER</sequence>
<evidence type="ECO:0000256" key="3">
    <source>
        <dbReference type="ARBA" id="ARBA00022840"/>
    </source>
</evidence>
<dbReference type="Gene3D" id="3.30.470.20">
    <property type="entry name" value="ATP-grasp fold, B domain"/>
    <property type="match status" value="1"/>
</dbReference>
<keyword evidence="6" id="KW-0456">Lyase</keyword>
<dbReference type="RefSeq" id="WP_125047609.1">
    <property type="nucleotide sequence ID" value="NZ_BHZC01000001.1"/>
</dbReference>
<dbReference type="GO" id="GO:0016874">
    <property type="term" value="F:ligase activity"/>
    <property type="evidence" value="ECO:0007669"/>
    <property type="project" value="UniProtKB-KW"/>
</dbReference>
<dbReference type="InterPro" id="IPR052032">
    <property type="entry name" value="ATP-dep_AA_Ligase"/>
</dbReference>
<protein>
    <submittedName>
        <fullName evidence="6">Argininosuccinate lyase</fullName>
    </submittedName>
</protein>
<keyword evidence="3 4" id="KW-0067">ATP-binding</keyword>
<proteinExistence type="predicted"/>
<dbReference type="AlphaFoldDB" id="A0A7U9Q110"/>